<dbReference type="GeneID" id="11535917"/>
<dbReference type="RefSeq" id="XP_003686393.1">
    <property type="nucleotide sequence ID" value="XM_003686345.1"/>
</dbReference>
<dbReference type="InterPro" id="IPR015374">
    <property type="entry name" value="ChAPs"/>
</dbReference>
<dbReference type="InterPro" id="IPR011990">
    <property type="entry name" value="TPR-like_helical_dom_sf"/>
</dbReference>
<dbReference type="Proteomes" id="UP000005666">
    <property type="component" value="Chromosome 7"/>
</dbReference>
<dbReference type="PANTHER" id="PTHR31975">
    <property type="entry name" value="BUD SITE SELECTION PROTEIN 7-RELATED"/>
    <property type="match status" value="1"/>
</dbReference>
<dbReference type="STRING" id="1071381.G8BVN1"/>
<keyword evidence="2" id="KW-1185">Reference proteome</keyword>
<dbReference type="GO" id="GO:0006893">
    <property type="term" value="P:Golgi to plasma membrane transport"/>
    <property type="evidence" value="ECO:0007669"/>
    <property type="project" value="EnsemblFungi"/>
</dbReference>
<dbReference type="PANTHER" id="PTHR31975:SF1">
    <property type="entry name" value="BUD SITE SELECTION PROTEIN 7-RELATED"/>
    <property type="match status" value="1"/>
</dbReference>
<gene>
    <name evidence="1" type="primary">TPHA0G01220</name>
    <name evidence="1" type="ordered locus">TPHA_0G01220</name>
</gene>
<dbReference type="GO" id="GO:0000282">
    <property type="term" value="P:cellular bud site selection"/>
    <property type="evidence" value="ECO:0007669"/>
    <property type="project" value="EnsemblFungi"/>
</dbReference>
<name>G8BVN1_TETPH</name>
<dbReference type="GO" id="GO:0034044">
    <property type="term" value="C:exomer complex"/>
    <property type="evidence" value="ECO:0007669"/>
    <property type="project" value="EnsemblFungi"/>
</dbReference>
<dbReference type="Pfam" id="PF09295">
    <property type="entry name" value="ChAPs"/>
    <property type="match status" value="1"/>
</dbReference>
<organism evidence="1 2">
    <name type="scientific">Tetrapisispora phaffii (strain ATCC 24235 / CBS 4417 / NBRC 1672 / NRRL Y-8282 / UCD 70-5)</name>
    <name type="common">Yeast</name>
    <name type="synonym">Fabospora phaffii</name>
    <dbReference type="NCBI Taxonomy" id="1071381"/>
    <lineage>
        <taxon>Eukaryota</taxon>
        <taxon>Fungi</taxon>
        <taxon>Dikarya</taxon>
        <taxon>Ascomycota</taxon>
        <taxon>Saccharomycotina</taxon>
        <taxon>Saccharomycetes</taxon>
        <taxon>Saccharomycetales</taxon>
        <taxon>Saccharomycetaceae</taxon>
        <taxon>Tetrapisispora</taxon>
    </lineage>
</organism>
<dbReference type="AlphaFoldDB" id="G8BVN1"/>
<dbReference type="OrthoDB" id="434695at2759"/>
<proteinExistence type="predicted"/>
<dbReference type="HOGENOM" id="CLU_019711_0_0_1"/>
<sequence length="748" mass="85173">MFSQGSIPEVKEDNIGHALNERKLKIPQFQDLGPPDLLTMVKYVATSSSTAQLNSNSNSNGNKSENFNMQQEISNTIIKDLYNPTNNKGEIGTFFYTVGVDTNDPTSISVFLKKIADTISEEPQAWFGKTRNFNVARITLSTWNSFRRCDMNIVVHIPGNLHTYILDIDGELLQVNPTLPSGEENPDFQILWIETFMSGMVRSVILMKDNAEEGESQNLVETLVLNPFTSGEINTTADNFIELFPFVYEKGPLLGAPVYVTNVTRSNNYLVETLIEIVKLTHSLDQCRTMLEKVIQTYPEAVVVLIRILFACEMEIDAIQLLNEQLQKQEETTDVNFYQLEYKADMLAAQAEFLLDVKHDYEFAKEVANAVVSCSPSEFKPWYLLAKSYVKVKDIENALLTLNSCPMSPLKEKYGLKRVVPIQSDANLHLPLPVDVVLDEVSSLNPQDIQREHKSADPVLVRLAASNLKSTFQLVYKLLTEIVKITDWESLLKYRSNIFVMEEEYQTSAENTDTENSNAENGVENGLDAGTDSSVKVMLSTTDLNPSQNSSLRSKRLCERWLDNLFMLLYDDLKTYTLFQSEQQYFEAQNADYNKLTIEWELFGLCARRLGHYSEAARAFQIGLSQRFSSGCARRLLEYCVKESIRVKNISNNPDIKVNTTTEEVTNRIKELNSSIIDLCVKICCWNHRWYIEFSIQLIEALSIVIQDMGITMVTNEIAARYSETVAQLMKDNLITFFENYTNQYYDA</sequence>
<accession>G8BVN1</accession>
<protein>
    <submittedName>
        <fullName evidence="1">Uncharacterized protein</fullName>
    </submittedName>
</protein>
<dbReference type="eggNOG" id="ENOG502QSKI">
    <property type="taxonomic scope" value="Eukaryota"/>
</dbReference>
<evidence type="ECO:0000313" key="2">
    <source>
        <dbReference type="Proteomes" id="UP000005666"/>
    </source>
</evidence>
<reference evidence="1 2" key="1">
    <citation type="journal article" date="2011" name="Proc. Natl. Acad. Sci. U.S.A.">
        <title>Evolutionary erosion of yeast sex chromosomes by mating-type switching accidents.</title>
        <authorList>
            <person name="Gordon J.L."/>
            <person name="Armisen D."/>
            <person name="Proux-Wera E."/>
            <person name="Oheigeartaigh S.S."/>
            <person name="Byrne K.P."/>
            <person name="Wolfe K.H."/>
        </authorList>
    </citation>
    <scope>NUCLEOTIDE SEQUENCE [LARGE SCALE GENOMIC DNA]</scope>
    <source>
        <strain evidence="2">ATCC 24235 / CBS 4417 / NBRC 1672 / NRRL Y-8282 / UCD 70-5</strain>
    </source>
</reference>
<dbReference type="KEGG" id="tpf:TPHA_0G01220"/>
<dbReference type="SUPFAM" id="SSF48452">
    <property type="entry name" value="TPR-like"/>
    <property type="match status" value="1"/>
</dbReference>
<dbReference type="Gene3D" id="1.25.40.10">
    <property type="entry name" value="Tetratricopeptide repeat domain"/>
    <property type="match status" value="1"/>
</dbReference>
<dbReference type="OMA" id="IEAYQHC"/>
<evidence type="ECO:0000313" key="1">
    <source>
        <dbReference type="EMBL" id="CCE63959.1"/>
    </source>
</evidence>
<dbReference type="EMBL" id="HE612862">
    <property type="protein sequence ID" value="CCE63959.1"/>
    <property type="molecule type" value="Genomic_DNA"/>
</dbReference>
<dbReference type="GO" id="GO:0006031">
    <property type="term" value="P:chitin biosynthetic process"/>
    <property type="evidence" value="ECO:0007669"/>
    <property type="project" value="EnsemblFungi"/>
</dbReference>